<accession>A0A9P9ATJ6</accession>
<dbReference type="Pfam" id="PF24883">
    <property type="entry name" value="NPHP3_N"/>
    <property type="match status" value="1"/>
</dbReference>
<keyword evidence="1" id="KW-0677">Repeat</keyword>
<sequence length="1423" mass="161354">MPPSEKVIFESGVDKEINQAWRKVEERVIQMAGGDRSNINPDLDIDNVLQYLDRAQTTDKKAAEKYGTIRNIFNDTLQCIQTVGGIVANGASYAFAPAGTCYNALTFVITAWQGYEGAFESLASLLEKCAQFLDRLKYYSESGMDAKLTKVACQHLRLFVDICDSSLKLKSKRHKFKTFMKQMFLNDDGVQELLSAMNSLVDKERGLVAAQTWKWSSDAAVYSRDGLNLTRNMHNNLVEDKNLQKHEREVQKWKHAIVDALELEEELLDDDAQVAWERAWKRHRSKTLEGSGEWLITDSLFTSWVQGEASSLRIFGLEGGDGTGKTLLASNVILHLRKMKTVGSSRVVVAHNFFESGIKSAAPTDTAVAMSRSLMCQLAFGHEPFMKSVASICEKSVSFDSPLEIWRKLLLQNEDLDNLDVTFFLVLDGLGVDVETFAHILNKLSDSTRFQKTRIFLTGSQELFSAIERVGRVKVDKIVLGEANKQDIKLYVKHRMEGMDMFKDVSRPDVSETRENILKNVLESTAGDFYKINRVLDNISKTDEVEEINAILETAGDARPDQIEADIESLNKTRTAKEISEINEIILWVSTAGHGFTPHLMESAMALKPGNGGTLLMSMESKIKTKYTIFSAEYGTIQFKVDGILEMIPRKKRDSADENSSSGFKEIQPAEINIIRHYLGAVCPPDLYKKFGFDEFFNLKMVRKSNYIYQDPDNNHITMVIRCLTCLVEKRNEKTERLLNYSCRFLAWHMKETDLSLAERSFKSKAGELLVRLFTEQHGLKSLLRFHVNNMSTENHFYPLPPVWGEWVSHREGPNERVNLVAKWFGDSAVIETVKSHPLVTAIKAEGADKALVLYEAAAKLCAEDLFINATMKGVKYTAFHFLRFLLPKNAVSTIATTLELFHVIEDWSQELLGVTKKTANWEAQAVALLCSLPVALIPESAMVERAQKALELDPTNWTALYTLFQLRKSDESAAAVEKLVDRFLKDDDWQEANESHRILLARMMFDLGDKYWEIEDGQDKAIKMYSKVLEIGPTYPILKGYFSVFEKYRKKKLFLEIISFLEKLLQIEEDGSSLGAVFVAKGLQQPVHNPNFLPVLVESISSTDRYDLLETLMKESKGVKLTAWQRAIVEIKYAEVLIHLDGHEGQAIDLLEMTLAKIPDSFRRLIIGDASEQLVEACKKAVMAEGVTPEQAQEYDKKALSCWEMFERERLPWEASTAKFALYFRARGDKSLVMRILQRATKEALEMLCDDDLANDFNSFWNLGQIFAVTRDIENTLVAWHMMEQARSARMVDYKRKLEEWTQRQEASKANDKGDAGSEKKPLEPDMRVAVCDGGCLKHITTADALWVCLTEGGLVQFCDDCYPTLQERDVSTCKKDHEHLHLAKDNEKIAAIPEGSVMVGERTVTLDEWKKEIKAKYVDSV</sequence>
<dbReference type="InterPro" id="IPR056884">
    <property type="entry name" value="NPHP3-like_N"/>
</dbReference>
<dbReference type="InterPro" id="IPR027417">
    <property type="entry name" value="P-loop_NTPase"/>
</dbReference>
<protein>
    <recommendedName>
        <fullName evidence="6">Fungal STAND N-terminal Goodbye domain-containing protein</fullName>
    </recommendedName>
</protein>
<keyword evidence="5" id="KW-1185">Reference proteome</keyword>
<comment type="caution">
    <text evidence="4">The sequence shown here is derived from an EMBL/GenBank/DDBJ whole genome shotgun (WGS) entry which is preliminary data.</text>
</comment>
<feature type="domain" description="Nephrocystin 3-like N-terminal" evidence="3">
    <location>
        <begin position="290"/>
        <end position="458"/>
    </location>
</feature>
<organism evidence="4 5">
    <name type="scientific">Thelonectria olida</name>
    <dbReference type="NCBI Taxonomy" id="1576542"/>
    <lineage>
        <taxon>Eukaryota</taxon>
        <taxon>Fungi</taxon>
        <taxon>Dikarya</taxon>
        <taxon>Ascomycota</taxon>
        <taxon>Pezizomycotina</taxon>
        <taxon>Sordariomycetes</taxon>
        <taxon>Hypocreomycetidae</taxon>
        <taxon>Hypocreales</taxon>
        <taxon>Nectriaceae</taxon>
        <taxon>Thelonectria</taxon>
    </lineage>
</organism>
<dbReference type="InterPro" id="IPR031350">
    <property type="entry name" value="Goodbye_dom"/>
</dbReference>
<dbReference type="Pfam" id="PF17109">
    <property type="entry name" value="Goodbye"/>
    <property type="match status" value="1"/>
</dbReference>
<dbReference type="Proteomes" id="UP000777438">
    <property type="component" value="Unassembled WGS sequence"/>
</dbReference>
<evidence type="ECO:0000259" key="2">
    <source>
        <dbReference type="Pfam" id="PF17109"/>
    </source>
</evidence>
<evidence type="ECO:0000313" key="4">
    <source>
        <dbReference type="EMBL" id="KAH6895943.1"/>
    </source>
</evidence>
<reference evidence="4 5" key="1">
    <citation type="journal article" date="2021" name="Nat. Commun.">
        <title>Genetic determinants of endophytism in the Arabidopsis root mycobiome.</title>
        <authorList>
            <person name="Mesny F."/>
            <person name="Miyauchi S."/>
            <person name="Thiergart T."/>
            <person name="Pickel B."/>
            <person name="Atanasova L."/>
            <person name="Karlsson M."/>
            <person name="Huettel B."/>
            <person name="Barry K.W."/>
            <person name="Haridas S."/>
            <person name="Chen C."/>
            <person name="Bauer D."/>
            <person name="Andreopoulos W."/>
            <person name="Pangilinan J."/>
            <person name="LaButti K."/>
            <person name="Riley R."/>
            <person name="Lipzen A."/>
            <person name="Clum A."/>
            <person name="Drula E."/>
            <person name="Henrissat B."/>
            <person name="Kohler A."/>
            <person name="Grigoriev I.V."/>
            <person name="Martin F.M."/>
            <person name="Hacquard S."/>
        </authorList>
    </citation>
    <scope>NUCLEOTIDE SEQUENCE [LARGE SCALE GENOMIC DNA]</scope>
    <source>
        <strain evidence="4 5">MPI-CAGE-CH-0241</strain>
    </source>
</reference>
<name>A0A9P9ATJ6_9HYPO</name>
<evidence type="ECO:0000313" key="5">
    <source>
        <dbReference type="Proteomes" id="UP000777438"/>
    </source>
</evidence>
<dbReference type="EMBL" id="JAGPYM010000004">
    <property type="protein sequence ID" value="KAH6895943.1"/>
    <property type="molecule type" value="Genomic_DNA"/>
</dbReference>
<feature type="domain" description="Fungal STAND N-terminal Goodbye" evidence="2">
    <location>
        <begin position="37"/>
        <end position="139"/>
    </location>
</feature>
<dbReference type="PANTHER" id="PTHR10039">
    <property type="entry name" value="AMELOGENIN"/>
    <property type="match status" value="1"/>
</dbReference>
<dbReference type="Gene3D" id="1.25.40.10">
    <property type="entry name" value="Tetratricopeptide repeat domain"/>
    <property type="match status" value="1"/>
</dbReference>
<gene>
    <name evidence="4" type="ORF">B0T10DRAFT_229685</name>
</gene>
<evidence type="ECO:0000256" key="1">
    <source>
        <dbReference type="ARBA" id="ARBA00022737"/>
    </source>
</evidence>
<evidence type="ECO:0008006" key="6">
    <source>
        <dbReference type="Google" id="ProtNLM"/>
    </source>
</evidence>
<dbReference type="SUPFAM" id="SSF52540">
    <property type="entry name" value="P-loop containing nucleoside triphosphate hydrolases"/>
    <property type="match status" value="1"/>
</dbReference>
<proteinExistence type="predicted"/>
<dbReference type="InterPro" id="IPR011990">
    <property type="entry name" value="TPR-like_helical_dom_sf"/>
</dbReference>
<dbReference type="OrthoDB" id="2913095at2759"/>
<dbReference type="PANTHER" id="PTHR10039:SF17">
    <property type="entry name" value="FUNGAL STAND N-TERMINAL GOODBYE DOMAIN-CONTAINING PROTEIN-RELATED"/>
    <property type="match status" value="1"/>
</dbReference>
<evidence type="ECO:0000259" key="3">
    <source>
        <dbReference type="Pfam" id="PF24883"/>
    </source>
</evidence>